<protein>
    <submittedName>
        <fullName evidence="2">Amino acid oxidase</fullName>
    </submittedName>
</protein>
<gene>
    <name evidence="2" type="ORF">AWU65_30960</name>
</gene>
<dbReference type="Gene3D" id="3.30.9.10">
    <property type="entry name" value="D-Amino Acid Oxidase, subunit A, domain 2"/>
    <property type="match status" value="1"/>
</dbReference>
<accession>A0A163FMQ1</accession>
<dbReference type="OrthoDB" id="571248at2"/>
<dbReference type="Pfam" id="PF01266">
    <property type="entry name" value="DAO"/>
    <property type="match status" value="1"/>
</dbReference>
<feature type="domain" description="FAD dependent oxidoreductase" evidence="1">
    <location>
        <begin position="31"/>
        <end position="384"/>
    </location>
</feature>
<dbReference type="STRING" id="59843.A3958_03225"/>
<dbReference type="GeneID" id="97553837"/>
<proteinExistence type="predicted"/>
<dbReference type="AlphaFoldDB" id="A0A163FMQ1"/>
<dbReference type="InterPro" id="IPR006076">
    <property type="entry name" value="FAD-dep_OxRdtase"/>
</dbReference>
<dbReference type="GO" id="GO:0005737">
    <property type="term" value="C:cytoplasm"/>
    <property type="evidence" value="ECO:0007669"/>
    <property type="project" value="TreeGrafter"/>
</dbReference>
<keyword evidence="3" id="KW-1185">Reference proteome</keyword>
<dbReference type="PANTHER" id="PTHR13847">
    <property type="entry name" value="SARCOSINE DEHYDROGENASE-RELATED"/>
    <property type="match status" value="1"/>
</dbReference>
<dbReference type="RefSeq" id="WP_063480429.1">
    <property type="nucleotide sequence ID" value="NZ_CP147845.1"/>
</dbReference>
<dbReference type="Proteomes" id="UP000076796">
    <property type="component" value="Unassembled WGS sequence"/>
</dbReference>
<sequence>MLLTGGTTPWKFLNTEPVKKYPPLTEQMKCDVLVIGGGISGALMAYVLNKQGVDTILLEKRRVCGGSTSANTGLLQFSNDCTLTDLIRQFDDHRGTSFYKMCSHAVRRLTDIANSLSRDSGLIPRSSLYYASTPQDVGMLRHEYDLLKRRGFDVEYWNRDDIKAHFPFSKEAAIYTHGDAEVDPYRLGHHLLQDASQDGLRIYENSEVTDTRYTDSDVTVITDQGSVLAQKVIWATGYTIQEWKPDHNAELLNTYAILTEPVADLSSWHERSFLWETNRPYLYFRTTPDQRIIAGGLDEALPPSGKPEKYAEVRGRRLLDEIQQLFPHLADLRIACSWAGVFASTKDGIPLIGKHPKYPHSYFIEVYGGNGTVYSMIAADLLAETIAGREPEELKWFSLTRPIDLKII</sequence>
<dbReference type="EMBL" id="LWMH01000002">
    <property type="protein sequence ID" value="KZS44477.1"/>
    <property type="molecule type" value="Genomic_DNA"/>
</dbReference>
<dbReference type="SUPFAM" id="SSF51905">
    <property type="entry name" value="FAD/NAD(P)-binding domain"/>
    <property type="match status" value="1"/>
</dbReference>
<dbReference type="Gene3D" id="3.50.50.60">
    <property type="entry name" value="FAD/NAD(P)-binding domain"/>
    <property type="match status" value="1"/>
</dbReference>
<organism evidence="2 3">
    <name type="scientific">Paenibacillus glucanolyticus</name>
    <dbReference type="NCBI Taxonomy" id="59843"/>
    <lineage>
        <taxon>Bacteria</taxon>
        <taxon>Bacillati</taxon>
        <taxon>Bacillota</taxon>
        <taxon>Bacilli</taxon>
        <taxon>Bacillales</taxon>
        <taxon>Paenibacillaceae</taxon>
        <taxon>Paenibacillus</taxon>
    </lineage>
</organism>
<evidence type="ECO:0000313" key="3">
    <source>
        <dbReference type="Proteomes" id="UP000076796"/>
    </source>
</evidence>
<evidence type="ECO:0000259" key="1">
    <source>
        <dbReference type="Pfam" id="PF01266"/>
    </source>
</evidence>
<dbReference type="PANTHER" id="PTHR13847:SF201">
    <property type="entry name" value="PUTATIBE OXIDOREDUCTASE"/>
    <property type="match status" value="1"/>
</dbReference>
<reference evidence="2" key="1">
    <citation type="journal article" date="2016" name="Genome Announc.">
        <title>Draft genomes of two strains of Paenibacillus glucanolyticus with capability to degrade lignocellulose.</title>
        <authorList>
            <person name="Mathews S.L."/>
            <person name="Pawlak J."/>
            <person name="Grunden A.M."/>
        </authorList>
    </citation>
    <scope>NUCLEOTIDE SEQUENCE [LARGE SCALE GENOMIC DNA]</scope>
    <source>
        <strain evidence="2">SLM1</strain>
    </source>
</reference>
<name>A0A163FMQ1_9BACL</name>
<evidence type="ECO:0000313" key="2">
    <source>
        <dbReference type="EMBL" id="KZS44477.1"/>
    </source>
</evidence>
<comment type="caution">
    <text evidence="2">The sequence shown here is derived from an EMBL/GenBank/DDBJ whole genome shotgun (WGS) entry which is preliminary data.</text>
</comment>
<dbReference type="InterPro" id="IPR036188">
    <property type="entry name" value="FAD/NAD-bd_sf"/>
</dbReference>